<protein>
    <submittedName>
        <fullName evidence="5">Transcriptional regulator, AraC family</fullName>
    </submittedName>
</protein>
<dbReference type="Gene3D" id="1.10.10.60">
    <property type="entry name" value="Homeodomain-like"/>
    <property type="match status" value="2"/>
</dbReference>
<sequence length="327" mass="38017">MTTFTYKLSSYHNFLEGFARFLGIATTNHELRLPDSLGEGFMKAYSFNGIDALVYNMTLYKDLLLKREKDGSEFYTLNYDEISSLTGVRLSINDETFSTEEHRNSYLYLTSSLFEMDSLLQKEVPVKGIRIFLPVAWLKQYLQISEKEDVLEQYIRLKTNGIWQKMIDLETRTIVLDLLSDQSLTLLAFQNRVLRMVEIFFDWLYKEMQLHPGAKPLSRTDILAARKIESLLTTDVTVLPPTIREMSRQFAMSESKLKKVFKTVFGLPPYEYYQKNRMQKARQLLISGNYSIKDVGYTLGYSNLSNFTLAFKKEFGKLPSEVLKEGK</sequence>
<evidence type="ECO:0000313" key="6">
    <source>
        <dbReference type="Proteomes" id="UP000184368"/>
    </source>
</evidence>
<dbReference type="PROSITE" id="PS01124">
    <property type="entry name" value="HTH_ARAC_FAMILY_2"/>
    <property type="match status" value="1"/>
</dbReference>
<dbReference type="PANTHER" id="PTHR47893">
    <property type="entry name" value="REGULATORY PROTEIN PCHR"/>
    <property type="match status" value="1"/>
</dbReference>
<evidence type="ECO:0000259" key="4">
    <source>
        <dbReference type="PROSITE" id="PS01124"/>
    </source>
</evidence>
<evidence type="ECO:0000313" key="5">
    <source>
        <dbReference type="EMBL" id="SHF26366.1"/>
    </source>
</evidence>
<dbReference type="GO" id="GO:0043565">
    <property type="term" value="F:sequence-specific DNA binding"/>
    <property type="evidence" value="ECO:0007669"/>
    <property type="project" value="InterPro"/>
</dbReference>
<dbReference type="SMART" id="SM00342">
    <property type="entry name" value="HTH_ARAC"/>
    <property type="match status" value="1"/>
</dbReference>
<keyword evidence="2" id="KW-0238">DNA-binding</keyword>
<dbReference type="AlphaFoldDB" id="A0A1M5A8K9"/>
<dbReference type="PANTHER" id="PTHR47893:SF1">
    <property type="entry name" value="REGULATORY PROTEIN PCHR"/>
    <property type="match status" value="1"/>
</dbReference>
<dbReference type="Proteomes" id="UP000184368">
    <property type="component" value="Unassembled WGS sequence"/>
</dbReference>
<dbReference type="InterPro" id="IPR018062">
    <property type="entry name" value="HTH_AraC-typ_CS"/>
</dbReference>
<organism evidence="5 6">
    <name type="scientific">Cnuella takakiae</name>
    <dbReference type="NCBI Taxonomy" id="1302690"/>
    <lineage>
        <taxon>Bacteria</taxon>
        <taxon>Pseudomonadati</taxon>
        <taxon>Bacteroidota</taxon>
        <taxon>Chitinophagia</taxon>
        <taxon>Chitinophagales</taxon>
        <taxon>Chitinophagaceae</taxon>
        <taxon>Cnuella</taxon>
    </lineage>
</organism>
<feature type="domain" description="HTH araC/xylS-type" evidence="4">
    <location>
        <begin position="226"/>
        <end position="325"/>
    </location>
</feature>
<dbReference type="Pfam" id="PF12833">
    <property type="entry name" value="HTH_18"/>
    <property type="match status" value="1"/>
</dbReference>
<keyword evidence="1" id="KW-0805">Transcription regulation</keyword>
<evidence type="ECO:0000256" key="3">
    <source>
        <dbReference type="ARBA" id="ARBA00023163"/>
    </source>
</evidence>
<dbReference type="OrthoDB" id="1156172at2"/>
<keyword evidence="3" id="KW-0804">Transcription</keyword>
<accession>A0A1M5A8K9</accession>
<name>A0A1M5A8K9_9BACT</name>
<dbReference type="InterPro" id="IPR018060">
    <property type="entry name" value="HTH_AraC"/>
</dbReference>
<dbReference type="InterPro" id="IPR009057">
    <property type="entry name" value="Homeodomain-like_sf"/>
</dbReference>
<proteinExistence type="predicted"/>
<dbReference type="SUPFAM" id="SSF46689">
    <property type="entry name" value="Homeodomain-like"/>
    <property type="match status" value="1"/>
</dbReference>
<dbReference type="STRING" id="1302690.BUE76_09255"/>
<dbReference type="GO" id="GO:0003700">
    <property type="term" value="F:DNA-binding transcription factor activity"/>
    <property type="evidence" value="ECO:0007669"/>
    <property type="project" value="InterPro"/>
</dbReference>
<dbReference type="RefSeq" id="WP_073042377.1">
    <property type="nucleotide sequence ID" value="NZ_FQUO01000006.1"/>
</dbReference>
<keyword evidence="6" id="KW-1185">Reference proteome</keyword>
<gene>
    <name evidence="5" type="ORF">SAMN05444008_106153</name>
</gene>
<dbReference type="InterPro" id="IPR053142">
    <property type="entry name" value="PchR_regulatory_protein"/>
</dbReference>
<evidence type="ECO:0000256" key="2">
    <source>
        <dbReference type="ARBA" id="ARBA00023125"/>
    </source>
</evidence>
<dbReference type="PROSITE" id="PS00041">
    <property type="entry name" value="HTH_ARAC_FAMILY_1"/>
    <property type="match status" value="1"/>
</dbReference>
<reference evidence="5 6" key="1">
    <citation type="submission" date="2016-11" db="EMBL/GenBank/DDBJ databases">
        <authorList>
            <person name="Jaros S."/>
            <person name="Januszkiewicz K."/>
            <person name="Wedrychowicz H."/>
        </authorList>
    </citation>
    <scope>NUCLEOTIDE SEQUENCE [LARGE SCALE GENOMIC DNA]</scope>
    <source>
        <strain evidence="5 6">DSM 26897</strain>
    </source>
</reference>
<dbReference type="EMBL" id="FQUO01000006">
    <property type="protein sequence ID" value="SHF26366.1"/>
    <property type="molecule type" value="Genomic_DNA"/>
</dbReference>
<evidence type="ECO:0000256" key="1">
    <source>
        <dbReference type="ARBA" id="ARBA00023015"/>
    </source>
</evidence>